<evidence type="ECO:0000313" key="1">
    <source>
        <dbReference type="EMBL" id="CAF5049862.1"/>
    </source>
</evidence>
<comment type="caution">
    <text evidence="1">The sequence shown here is derived from an EMBL/GenBank/DDBJ whole genome shotgun (WGS) entry which is preliminary data.</text>
</comment>
<evidence type="ECO:0000313" key="2">
    <source>
        <dbReference type="Proteomes" id="UP000676336"/>
    </source>
</evidence>
<reference evidence="1" key="1">
    <citation type="submission" date="2021-02" db="EMBL/GenBank/DDBJ databases">
        <authorList>
            <person name="Nowell W R."/>
        </authorList>
    </citation>
    <scope>NUCLEOTIDE SEQUENCE</scope>
</reference>
<organism evidence="1 2">
    <name type="scientific">Rotaria magnacalcarata</name>
    <dbReference type="NCBI Taxonomy" id="392030"/>
    <lineage>
        <taxon>Eukaryota</taxon>
        <taxon>Metazoa</taxon>
        <taxon>Spiralia</taxon>
        <taxon>Gnathifera</taxon>
        <taxon>Rotifera</taxon>
        <taxon>Eurotatoria</taxon>
        <taxon>Bdelloidea</taxon>
        <taxon>Philodinida</taxon>
        <taxon>Philodinidae</taxon>
        <taxon>Rotaria</taxon>
    </lineage>
</organism>
<sequence length="31" mass="3355">MAKEKLNALTTAIGYASIASDDASLDDYYDK</sequence>
<feature type="non-terminal residue" evidence="1">
    <location>
        <position position="31"/>
    </location>
</feature>
<name>A0A8S3EDW6_9BILA</name>
<dbReference type="EMBL" id="CAJOBI010224573">
    <property type="protein sequence ID" value="CAF5049862.1"/>
    <property type="molecule type" value="Genomic_DNA"/>
</dbReference>
<protein>
    <submittedName>
        <fullName evidence="1">Uncharacterized protein</fullName>
    </submittedName>
</protein>
<accession>A0A8S3EDW6</accession>
<dbReference type="Proteomes" id="UP000676336">
    <property type="component" value="Unassembled WGS sequence"/>
</dbReference>
<proteinExistence type="predicted"/>
<gene>
    <name evidence="1" type="ORF">SMN809_LOCUS59140</name>
</gene>
<dbReference type="AlphaFoldDB" id="A0A8S3EDW6"/>